<organism evidence="2 3">
    <name type="scientific">miscellaneous Crenarchaeota group-15 archaeon DG-45</name>
    <dbReference type="NCBI Taxonomy" id="1685127"/>
    <lineage>
        <taxon>Archaea</taxon>
        <taxon>Candidatus Bathyarchaeota</taxon>
        <taxon>MCG-15</taxon>
    </lineage>
</organism>
<accession>A0A0M0BQ32</accession>
<sequence>MMDRKAGDQTSENPFPTRKNATSIGELLAMWPKIVEYTGLSEYEAKVYLCLVGLGSSGARKLSLFCDVPRTKAYGTLKKLIDYGLVVEIPGAPKRFVPASPDDAFSAVLNIVRDKAKDFTSVVGTLAETHEAVKGDASPKRKAIWFLSNDRDIKEKCREIIGRSKDEATVLASADGLSLLFNFAHRLLDELRERGVEVKLYSPLSPRTNPLARELSYLFDVKTVEVATPILFIESDQKQFLLAKIASQGDEKRVESAIFSDDPTLLNMISLLLKDEERQALVNTLLI</sequence>
<dbReference type="PANTHER" id="PTHR34293">
    <property type="entry name" value="HTH-TYPE TRANSCRIPTIONAL REGULATOR TRMBL2"/>
    <property type="match status" value="1"/>
</dbReference>
<name>A0A0M0BQ32_9ARCH</name>
<dbReference type="Proteomes" id="UP000037210">
    <property type="component" value="Unassembled WGS sequence"/>
</dbReference>
<dbReference type="InterPro" id="IPR036390">
    <property type="entry name" value="WH_DNA-bd_sf"/>
</dbReference>
<dbReference type="AlphaFoldDB" id="A0A0M0BQ32"/>
<comment type="caution">
    <text evidence="2">The sequence shown here is derived from an EMBL/GenBank/DDBJ whole genome shotgun (WGS) entry which is preliminary data.</text>
</comment>
<dbReference type="InterPro" id="IPR051797">
    <property type="entry name" value="TrmB-like"/>
</dbReference>
<dbReference type="InterPro" id="IPR036388">
    <property type="entry name" value="WH-like_DNA-bd_sf"/>
</dbReference>
<evidence type="ECO:0000313" key="3">
    <source>
        <dbReference type="Proteomes" id="UP000037210"/>
    </source>
</evidence>
<dbReference type="InterPro" id="IPR002831">
    <property type="entry name" value="Tscrpt_reg_TrmB_N"/>
</dbReference>
<dbReference type="Gene3D" id="1.10.10.10">
    <property type="entry name" value="Winged helix-like DNA-binding domain superfamily/Winged helix DNA-binding domain"/>
    <property type="match status" value="1"/>
</dbReference>
<evidence type="ECO:0000313" key="2">
    <source>
        <dbReference type="EMBL" id="KON30683.1"/>
    </source>
</evidence>
<feature type="domain" description="Transcription regulator TrmB N-terminal" evidence="1">
    <location>
        <begin position="39"/>
        <end position="101"/>
    </location>
</feature>
<dbReference type="EMBL" id="LFWZ01000024">
    <property type="protein sequence ID" value="KON30683.1"/>
    <property type="molecule type" value="Genomic_DNA"/>
</dbReference>
<gene>
    <name evidence="2" type="ORF">AC482_03280</name>
</gene>
<dbReference type="SUPFAM" id="SSF46785">
    <property type="entry name" value="Winged helix' DNA-binding domain"/>
    <property type="match status" value="1"/>
</dbReference>
<reference evidence="2 3" key="1">
    <citation type="submission" date="2015-06" db="EMBL/GenBank/DDBJ databases">
        <title>New insights into the roles of widespread benthic archaea in carbon and nitrogen cycling.</title>
        <authorList>
            <person name="Lazar C.S."/>
            <person name="Baker B.J."/>
            <person name="Seitz K.W."/>
            <person name="Hyde A.S."/>
            <person name="Dick G.J."/>
            <person name="Hinrichs K.-U."/>
            <person name="Teske A.P."/>
        </authorList>
    </citation>
    <scope>NUCLEOTIDE SEQUENCE [LARGE SCALE GENOMIC DNA]</scope>
    <source>
        <strain evidence="2">DG-45</strain>
    </source>
</reference>
<dbReference type="Pfam" id="PF01978">
    <property type="entry name" value="TrmB"/>
    <property type="match status" value="1"/>
</dbReference>
<dbReference type="PANTHER" id="PTHR34293:SF1">
    <property type="entry name" value="HTH-TYPE TRANSCRIPTIONAL REGULATOR TRMBL2"/>
    <property type="match status" value="1"/>
</dbReference>
<evidence type="ECO:0000259" key="1">
    <source>
        <dbReference type="Pfam" id="PF01978"/>
    </source>
</evidence>
<proteinExistence type="predicted"/>
<protein>
    <recommendedName>
        <fullName evidence="1">Transcription regulator TrmB N-terminal domain-containing protein</fullName>
    </recommendedName>
</protein>